<name>A0A5A7REL5_STRAF</name>
<protein>
    <submittedName>
        <fullName evidence="4">Pentatricopeptide repeat-containing family protein</fullName>
    </submittedName>
</protein>
<feature type="region of interest" description="Disordered" evidence="3">
    <location>
        <begin position="1"/>
        <end position="30"/>
    </location>
</feature>
<reference evidence="5" key="1">
    <citation type="journal article" date="2019" name="Curr. Biol.">
        <title>Genome Sequence of Striga asiatica Provides Insight into the Evolution of Plant Parasitism.</title>
        <authorList>
            <person name="Yoshida S."/>
            <person name="Kim S."/>
            <person name="Wafula E.K."/>
            <person name="Tanskanen J."/>
            <person name="Kim Y.M."/>
            <person name="Honaas L."/>
            <person name="Yang Z."/>
            <person name="Spallek T."/>
            <person name="Conn C.E."/>
            <person name="Ichihashi Y."/>
            <person name="Cheong K."/>
            <person name="Cui S."/>
            <person name="Der J.P."/>
            <person name="Gundlach H."/>
            <person name="Jiao Y."/>
            <person name="Hori C."/>
            <person name="Ishida J.K."/>
            <person name="Kasahara H."/>
            <person name="Kiba T."/>
            <person name="Kim M.S."/>
            <person name="Koo N."/>
            <person name="Laohavisit A."/>
            <person name="Lee Y.H."/>
            <person name="Lumba S."/>
            <person name="McCourt P."/>
            <person name="Mortimer J.C."/>
            <person name="Mutuku J.M."/>
            <person name="Nomura T."/>
            <person name="Sasaki-Sekimoto Y."/>
            <person name="Seto Y."/>
            <person name="Wang Y."/>
            <person name="Wakatake T."/>
            <person name="Sakakibara H."/>
            <person name="Demura T."/>
            <person name="Yamaguchi S."/>
            <person name="Yoneyama K."/>
            <person name="Manabe R.I."/>
            <person name="Nelson D.C."/>
            <person name="Schulman A.H."/>
            <person name="Timko M.P."/>
            <person name="dePamphilis C.W."/>
            <person name="Choi D."/>
            <person name="Shirasu K."/>
        </authorList>
    </citation>
    <scope>NUCLEOTIDE SEQUENCE [LARGE SCALE GENOMIC DNA]</scope>
    <source>
        <strain evidence="5">cv. UVA1</strain>
    </source>
</reference>
<dbReference type="PANTHER" id="PTHR47926">
    <property type="entry name" value="PENTATRICOPEPTIDE REPEAT-CONTAINING PROTEIN"/>
    <property type="match status" value="1"/>
</dbReference>
<dbReference type="NCBIfam" id="TIGR00756">
    <property type="entry name" value="PPR"/>
    <property type="match status" value="5"/>
</dbReference>
<feature type="repeat" description="PPR" evidence="2">
    <location>
        <begin position="372"/>
        <end position="406"/>
    </location>
</feature>
<dbReference type="Gene3D" id="1.25.40.10">
    <property type="entry name" value="Tetratricopeptide repeat domain"/>
    <property type="match status" value="5"/>
</dbReference>
<dbReference type="Proteomes" id="UP000325081">
    <property type="component" value="Unassembled WGS sequence"/>
</dbReference>
<keyword evidence="5" id="KW-1185">Reference proteome</keyword>
<feature type="repeat" description="PPR" evidence="2">
    <location>
        <begin position="443"/>
        <end position="480"/>
    </location>
</feature>
<gene>
    <name evidence="4" type="ORF">STAS_32827</name>
</gene>
<dbReference type="GO" id="GO:0003723">
    <property type="term" value="F:RNA binding"/>
    <property type="evidence" value="ECO:0007669"/>
    <property type="project" value="InterPro"/>
</dbReference>
<dbReference type="AlphaFoldDB" id="A0A5A7REL5"/>
<proteinExistence type="predicted"/>
<sequence length="630" mass="70315">MTLGRRTFFPSSLSSSSRTRHIHLQQPPPRQKPIPVFKFPKLLHKRLYSFSPQADSKSSYLNRRIDSFLFGNFLDTKTLLPTHAFIVGATGNARNKFIASYASVGRPYCFSKVFDSLHVRDAFLWNSIIKAQFSNGGYAGTVELFSRIKRAGNLPDQFSFPMVVSACAELGSMDTGMAVHGLVSKANLFVGNSAGGALFVYMYAKCGSVENASLLFDEIPLKDVVAWTALVIGYVQNGESEKGLLCLKEMHRIGGDDTERLNSRTFEGGFRACAESSDLTAGSAEDVKVSFDEVVEKDLYSWTSIIVNYARLGRFCKCFEMFNRMQADGVHPDGMGKRSMGISCGAITVLTRLFGLVNISGKIFFAGGHDQEKESWNIMVVGYQKAGLEVDCINLFKEMQFRGIESDSSSLMSLIFSCSRLGSIPFGQSVNCHIIKQQRSFENVSVVNSLMNMYVAYAENGKFFEAITFFDKMISQGLKPNLVTVITLLSACARFASLVGMCEMWRNRHGERNLQLHDRKRCRVLERDDFRLWGPLGRIESVIEIFRQMEENGTEPPNRLSFLAVLSACAHSGLVEEGKSLFDRMMRYCSLVPTLKHYACMVDLYEILFSCAHVEALCLYGGSLWTSGLS</sequence>
<dbReference type="InterPro" id="IPR002885">
    <property type="entry name" value="PPR_rpt"/>
</dbReference>
<evidence type="ECO:0000256" key="2">
    <source>
        <dbReference type="PROSITE-ProRule" id="PRU00708"/>
    </source>
</evidence>
<dbReference type="InterPro" id="IPR011990">
    <property type="entry name" value="TPR-like_helical_dom_sf"/>
</dbReference>
<dbReference type="PROSITE" id="PS51375">
    <property type="entry name" value="PPR"/>
    <property type="match status" value="5"/>
</dbReference>
<evidence type="ECO:0000256" key="1">
    <source>
        <dbReference type="ARBA" id="ARBA00022737"/>
    </source>
</evidence>
<keyword evidence="1" id="KW-0677">Repeat</keyword>
<accession>A0A5A7REL5</accession>
<feature type="repeat" description="PPR" evidence="2">
    <location>
        <begin position="121"/>
        <end position="155"/>
    </location>
</feature>
<dbReference type="Pfam" id="PF13041">
    <property type="entry name" value="PPR_2"/>
    <property type="match status" value="1"/>
</dbReference>
<evidence type="ECO:0000313" key="4">
    <source>
        <dbReference type="EMBL" id="GER55181.1"/>
    </source>
</evidence>
<dbReference type="PANTHER" id="PTHR47926:SF347">
    <property type="entry name" value="PENTATRICOPEPTIDE REPEAT-CONTAINING PROTEIN"/>
    <property type="match status" value="1"/>
</dbReference>
<organism evidence="4 5">
    <name type="scientific">Striga asiatica</name>
    <name type="common">Asiatic witchweed</name>
    <name type="synonym">Buchnera asiatica</name>
    <dbReference type="NCBI Taxonomy" id="4170"/>
    <lineage>
        <taxon>Eukaryota</taxon>
        <taxon>Viridiplantae</taxon>
        <taxon>Streptophyta</taxon>
        <taxon>Embryophyta</taxon>
        <taxon>Tracheophyta</taxon>
        <taxon>Spermatophyta</taxon>
        <taxon>Magnoliopsida</taxon>
        <taxon>eudicotyledons</taxon>
        <taxon>Gunneridae</taxon>
        <taxon>Pentapetalae</taxon>
        <taxon>asterids</taxon>
        <taxon>lamiids</taxon>
        <taxon>Lamiales</taxon>
        <taxon>Orobanchaceae</taxon>
        <taxon>Buchnereae</taxon>
        <taxon>Striga</taxon>
    </lineage>
</organism>
<dbReference type="GO" id="GO:0009451">
    <property type="term" value="P:RNA modification"/>
    <property type="evidence" value="ECO:0007669"/>
    <property type="project" value="InterPro"/>
</dbReference>
<comment type="caution">
    <text evidence="4">The sequence shown here is derived from an EMBL/GenBank/DDBJ whole genome shotgun (WGS) entry which is preliminary data.</text>
</comment>
<feature type="repeat" description="PPR" evidence="2">
    <location>
        <begin position="558"/>
        <end position="593"/>
    </location>
</feature>
<evidence type="ECO:0000313" key="5">
    <source>
        <dbReference type="Proteomes" id="UP000325081"/>
    </source>
</evidence>
<dbReference type="Pfam" id="PF01535">
    <property type="entry name" value="PPR"/>
    <property type="match status" value="4"/>
</dbReference>
<dbReference type="OrthoDB" id="1882346at2759"/>
<feature type="repeat" description="PPR" evidence="2">
    <location>
        <begin position="298"/>
        <end position="332"/>
    </location>
</feature>
<dbReference type="EMBL" id="BKCP01011626">
    <property type="protein sequence ID" value="GER55181.1"/>
    <property type="molecule type" value="Genomic_DNA"/>
</dbReference>
<dbReference type="InterPro" id="IPR046960">
    <property type="entry name" value="PPR_At4g14850-like_plant"/>
</dbReference>
<evidence type="ECO:0000256" key="3">
    <source>
        <dbReference type="SAM" id="MobiDB-lite"/>
    </source>
</evidence>